<protein>
    <recommendedName>
        <fullName evidence="1">Co-chaperone DjlA N-terminal domain-containing protein</fullName>
    </recommendedName>
</protein>
<dbReference type="InterPro" id="IPR029024">
    <property type="entry name" value="TerB-like"/>
</dbReference>
<dbReference type="InterPro" id="IPR007791">
    <property type="entry name" value="DjlA_N"/>
</dbReference>
<dbReference type="Pfam" id="PF05099">
    <property type="entry name" value="TerB"/>
    <property type="match status" value="1"/>
</dbReference>
<dbReference type="Gene3D" id="1.10.3680.10">
    <property type="entry name" value="TerB-like"/>
    <property type="match status" value="1"/>
</dbReference>
<accession>X5MFT7</accession>
<evidence type="ECO:0000313" key="3">
    <source>
        <dbReference type="Proteomes" id="UP000032160"/>
    </source>
</evidence>
<sequence>MASTINPQSALIYVMVTMAAVDGNISDDELKKIGNITAVLPAFKDYSQEKLVPTAQECAAILQEDDGLETVLGLVKEALPVHMRETAYAMATEVAAADLQIGQEELRLLEIIRHKLDVERLIAAAIERGTRARHLRP</sequence>
<name>X5MFT7_9HYPH</name>
<dbReference type="HOGENOM" id="CLU_123752_0_0_5"/>
<gene>
    <name evidence="2" type="ORF">BN1012_Phect1941</name>
</gene>
<dbReference type="STRING" id="1458461.BN1012_Phect1941"/>
<dbReference type="OrthoDB" id="8448017at2"/>
<dbReference type="EMBL" id="HG966617">
    <property type="protein sequence ID" value="CDO60154.1"/>
    <property type="molecule type" value="Genomic_DNA"/>
</dbReference>
<dbReference type="SUPFAM" id="SSF158682">
    <property type="entry name" value="TerB-like"/>
    <property type="match status" value="1"/>
</dbReference>
<organism evidence="2 3">
    <name type="scientific">Candidatus Phaeomarinibacter ectocarpi</name>
    <dbReference type="NCBI Taxonomy" id="1458461"/>
    <lineage>
        <taxon>Bacteria</taxon>
        <taxon>Pseudomonadati</taxon>
        <taxon>Pseudomonadota</taxon>
        <taxon>Alphaproteobacteria</taxon>
        <taxon>Hyphomicrobiales</taxon>
        <taxon>Parvibaculaceae</taxon>
        <taxon>Candidatus Phaeomarinibacter</taxon>
    </lineage>
</organism>
<evidence type="ECO:0000313" key="2">
    <source>
        <dbReference type="EMBL" id="CDO60154.1"/>
    </source>
</evidence>
<reference evidence="2 3" key="1">
    <citation type="journal article" date="2014" name="Front. Genet.">
        <title>Genome and metabolic network of "Candidatus Phaeomarinobacter ectocarpi" Ec32, a new candidate genus of Alphaproteobacteria frequently associated with brown algae.</title>
        <authorList>
            <person name="Dittami S.M."/>
            <person name="Barbeyron T."/>
            <person name="Boyen C."/>
            <person name="Cambefort J."/>
            <person name="Collet G."/>
            <person name="Delage L."/>
            <person name="Gobet A."/>
            <person name="Groisillier A."/>
            <person name="Leblanc C."/>
            <person name="Michel G."/>
            <person name="Scornet D."/>
            <person name="Siegel A."/>
            <person name="Tapia J.E."/>
            <person name="Tonon T."/>
        </authorList>
    </citation>
    <scope>NUCLEOTIDE SEQUENCE [LARGE SCALE GENOMIC DNA]</scope>
    <source>
        <strain evidence="2 3">Ec32</strain>
    </source>
</reference>
<dbReference type="Proteomes" id="UP000032160">
    <property type="component" value="Chromosome I"/>
</dbReference>
<dbReference type="CDD" id="cd07176">
    <property type="entry name" value="terB"/>
    <property type="match status" value="1"/>
</dbReference>
<evidence type="ECO:0000259" key="1">
    <source>
        <dbReference type="Pfam" id="PF05099"/>
    </source>
</evidence>
<dbReference type="KEGG" id="pect:BN1012_Phect1941"/>
<dbReference type="AlphaFoldDB" id="X5MFT7"/>
<dbReference type="RefSeq" id="WP_043948261.1">
    <property type="nucleotide sequence ID" value="NZ_HG966617.1"/>
</dbReference>
<proteinExistence type="predicted"/>
<feature type="domain" description="Co-chaperone DjlA N-terminal" evidence="1">
    <location>
        <begin position="9"/>
        <end position="119"/>
    </location>
</feature>
<keyword evidence="3" id="KW-1185">Reference proteome</keyword>